<protein>
    <recommendedName>
        <fullName evidence="7">UDP-3-O-acylglucosamine N-acyltransferase</fullName>
        <ecNumber evidence="7">2.3.1.191</ecNumber>
    </recommendedName>
</protein>
<dbReference type="Gene3D" id="3.40.1390.10">
    <property type="entry name" value="MurE/MurF, N-terminal domain"/>
    <property type="match status" value="1"/>
</dbReference>
<feature type="active site" description="Proton acceptor" evidence="7">
    <location>
        <position position="237"/>
    </location>
</feature>
<dbReference type="NCBIfam" id="TIGR01853">
    <property type="entry name" value="lipid_A_lpxD"/>
    <property type="match status" value="1"/>
</dbReference>
<keyword evidence="3 7" id="KW-0808">Transferase</keyword>
<keyword evidence="4 7" id="KW-0677">Repeat</keyword>
<evidence type="ECO:0000256" key="2">
    <source>
        <dbReference type="ARBA" id="ARBA00022556"/>
    </source>
</evidence>
<evidence type="ECO:0000256" key="6">
    <source>
        <dbReference type="ARBA" id="ARBA00023315"/>
    </source>
</evidence>
<evidence type="ECO:0000313" key="9">
    <source>
        <dbReference type="EMBL" id="HEB95200.1"/>
    </source>
</evidence>
<evidence type="ECO:0000256" key="5">
    <source>
        <dbReference type="ARBA" id="ARBA00023098"/>
    </source>
</evidence>
<gene>
    <name evidence="7 9" type="primary">lpxD</name>
    <name evidence="9" type="ORF">ENI96_02060</name>
</gene>
<dbReference type="CDD" id="cd03352">
    <property type="entry name" value="LbH_LpxD"/>
    <property type="match status" value="1"/>
</dbReference>
<dbReference type="NCBIfam" id="NF002060">
    <property type="entry name" value="PRK00892.1"/>
    <property type="match status" value="1"/>
</dbReference>
<keyword evidence="6 7" id="KW-0012">Acyltransferase</keyword>
<dbReference type="UniPathway" id="UPA00973"/>
<dbReference type="GO" id="GO:0103118">
    <property type="term" value="F:UDP-3-O-[(3R)-3-hydroxyacyl]-glucosamine N-acyltransferase activity"/>
    <property type="evidence" value="ECO:0007669"/>
    <property type="project" value="UniProtKB-EC"/>
</dbReference>
<keyword evidence="2 7" id="KW-0441">Lipid A biosynthesis</keyword>
<dbReference type="InterPro" id="IPR001451">
    <property type="entry name" value="Hexapep"/>
</dbReference>
<dbReference type="EMBL" id="DRKP01000023">
    <property type="protein sequence ID" value="HEB95200.1"/>
    <property type="molecule type" value="Genomic_DNA"/>
</dbReference>
<dbReference type="InterPro" id="IPR011004">
    <property type="entry name" value="Trimer_LpxA-like_sf"/>
</dbReference>
<sequence length="348" mass="36166">MDYTLQQLADLLGARLAGDPSFRVDGVAELESAGPRDLTFAADRRLLERVRAGTAGAVVVGQDFPGLEGVNLLHVDHPRRAFVQAVEQMVQPPREQGISPAAVIDPEAVLADGVAVGPCAVIGAGARIGAGTRIGAGAYVGPGVTVGEAGVIGPNVSLLHGVVLGDRVTVHAGSVIGGDGFGYLWWEDHHHKVPQVGTVEIGDDVEIGCNCCIDRATLGATRIGRGSKLDNLVHIAHNNRIGEDVVIAGQSGTAGSVTLGDRAVLAGQVGVVDHVTVGRGVVVGGDSVVTKDVPDGERVMGYPARPMRRAKRELAVVSRLPELLQQVREQGRALEALARRLQELEGDG</sequence>
<reference evidence="9" key="1">
    <citation type="journal article" date="2020" name="mSystems">
        <title>Genome- and Community-Level Interaction Insights into Carbon Utilization and Element Cycling Functions of Hydrothermarchaeota in Hydrothermal Sediment.</title>
        <authorList>
            <person name="Zhou Z."/>
            <person name="Liu Y."/>
            <person name="Xu W."/>
            <person name="Pan J."/>
            <person name="Luo Z.H."/>
            <person name="Li M."/>
        </authorList>
    </citation>
    <scope>NUCLEOTIDE SEQUENCE [LARGE SCALE GENOMIC DNA]</scope>
    <source>
        <strain evidence="9">HyVt-443</strain>
    </source>
</reference>
<proteinExistence type="inferred from homology"/>
<dbReference type="Gene3D" id="2.160.10.10">
    <property type="entry name" value="Hexapeptide repeat proteins"/>
    <property type="match status" value="1"/>
</dbReference>
<dbReference type="InterPro" id="IPR007691">
    <property type="entry name" value="LpxD"/>
</dbReference>
<comment type="function">
    <text evidence="7">Catalyzes the N-acylation of UDP-3-O-acylglucosamine using 3-hydroxyacyl-ACP as the acyl donor. Is involved in the biosynthesis of lipid A, a phosphorylated glycolipid that anchors the lipopolysaccharide to the outer membrane of the cell.</text>
</comment>
<dbReference type="SUPFAM" id="SSF51161">
    <property type="entry name" value="Trimeric LpxA-like enzymes"/>
    <property type="match status" value="1"/>
</dbReference>
<feature type="domain" description="UDP-3-O-[3-hydroxymyristoyl] glucosamine N-acyltransferase non-repeat region" evidence="8">
    <location>
        <begin position="22"/>
        <end position="87"/>
    </location>
</feature>
<dbReference type="InterPro" id="IPR018357">
    <property type="entry name" value="Hexapep_transf_CS"/>
</dbReference>
<evidence type="ECO:0000256" key="7">
    <source>
        <dbReference type="HAMAP-Rule" id="MF_00523"/>
    </source>
</evidence>
<dbReference type="GO" id="GO:0016020">
    <property type="term" value="C:membrane"/>
    <property type="evidence" value="ECO:0007669"/>
    <property type="project" value="GOC"/>
</dbReference>
<dbReference type="PROSITE" id="PS00101">
    <property type="entry name" value="HEXAPEP_TRANSFERASES"/>
    <property type="match status" value="2"/>
</dbReference>
<keyword evidence="1 7" id="KW-0444">Lipid biosynthesis</keyword>
<dbReference type="AlphaFoldDB" id="A0A831RJ20"/>
<accession>A0A831RJ20</accession>
<dbReference type="EC" id="2.3.1.191" evidence="7"/>
<comment type="catalytic activity">
    <reaction evidence="7">
        <text>a UDP-3-O-[(3R)-3-hydroxyacyl]-alpha-D-glucosamine + a (3R)-hydroxyacyl-[ACP] = a UDP-2-N,3-O-bis[(3R)-3-hydroxyacyl]-alpha-D-glucosamine + holo-[ACP] + H(+)</text>
        <dbReference type="Rhea" id="RHEA:53836"/>
        <dbReference type="Rhea" id="RHEA-COMP:9685"/>
        <dbReference type="Rhea" id="RHEA-COMP:9945"/>
        <dbReference type="ChEBI" id="CHEBI:15378"/>
        <dbReference type="ChEBI" id="CHEBI:64479"/>
        <dbReference type="ChEBI" id="CHEBI:78827"/>
        <dbReference type="ChEBI" id="CHEBI:137740"/>
        <dbReference type="ChEBI" id="CHEBI:137748"/>
        <dbReference type="EC" id="2.3.1.191"/>
    </reaction>
</comment>
<dbReference type="PANTHER" id="PTHR43378:SF2">
    <property type="entry name" value="UDP-3-O-ACYLGLUCOSAMINE N-ACYLTRANSFERASE 1, MITOCHONDRIAL-RELATED"/>
    <property type="match status" value="1"/>
</dbReference>
<evidence type="ECO:0000256" key="3">
    <source>
        <dbReference type="ARBA" id="ARBA00022679"/>
    </source>
</evidence>
<comment type="subunit">
    <text evidence="7">Homotrimer.</text>
</comment>
<comment type="pathway">
    <text evidence="7">Bacterial outer membrane biogenesis; LPS lipid A biosynthesis.</text>
</comment>
<dbReference type="InterPro" id="IPR020573">
    <property type="entry name" value="UDP_GlcNAc_AcTrfase_non-rep"/>
</dbReference>
<dbReference type="HAMAP" id="MF_00523">
    <property type="entry name" value="LpxD"/>
    <property type="match status" value="1"/>
</dbReference>
<dbReference type="Pfam" id="PF14602">
    <property type="entry name" value="Hexapep_2"/>
    <property type="match status" value="1"/>
</dbReference>
<dbReference type="Proteomes" id="UP000886251">
    <property type="component" value="Unassembled WGS sequence"/>
</dbReference>
<dbReference type="Pfam" id="PF04613">
    <property type="entry name" value="LpxD"/>
    <property type="match status" value="1"/>
</dbReference>
<name>A0A831RJ20_9GAMM</name>
<dbReference type="GO" id="GO:0016410">
    <property type="term" value="F:N-acyltransferase activity"/>
    <property type="evidence" value="ECO:0007669"/>
    <property type="project" value="InterPro"/>
</dbReference>
<dbReference type="GO" id="GO:0009245">
    <property type="term" value="P:lipid A biosynthetic process"/>
    <property type="evidence" value="ECO:0007669"/>
    <property type="project" value="UniProtKB-UniRule"/>
</dbReference>
<evidence type="ECO:0000256" key="4">
    <source>
        <dbReference type="ARBA" id="ARBA00022737"/>
    </source>
</evidence>
<dbReference type="Pfam" id="PF00132">
    <property type="entry name" value="Hexapep"/>
    <property type="match status" value="1"/>
</dbReference>
<keyword evidence="5 7" id="KW-0443">Lipid metabolism</keyword>
<evidence type="ECO:0000259" key="8">
    <source>
        <dbReference type="Pfam" id="PF04613"/>
    </source>
</evidence>
<comment type="similarity">
    <text evidence="7">Belongs to the transferase hexapeptide repeat family. LpxD subfamily.</text>
</comment>
<comment type="caution">
    <text evidence="9">The sequence shown here is derived from an EMBL/GenBank/DDBJ whole genome shotgun (WGS) entry which is preliminary data.</text>
</comment>
<dbReference type="PANTHER" id="PTHR43378">
    <property type="entry name" value="UDP-3-O-ACYLGLUCOSAMINE N-ACYLTRANSFERASE"/>
    <property type="match status" value="1"/>
</dbReference>
<evidence type="ECO:0000256" key="1">
    <source>
        <dbReference type="ARBA" id="ARBA00022516"/>
    </source>
</evidence>
<organism evidence="9">
    <name type="scientific">Sedimenticola thiotaurini</name>
    <dbReference type="NCBI Taxonomy" id="1543721"/>
    <lineage>
        <taxon>Bacteria</taxon>
        <taxon>Pseudomonadati</taxon>
        <taxon>Pseudomonadota</taxon>
        <taxon>Gammaproteobacteria</taxon>
        <taxon>Chromatiales</taxon>
        <taxon>Sedimenticolaceae</taxon>
        <taxon>Sedimenticola</taxon>
    </lineage>
</organism>